<protein>
    <submittedName>
        <fullName evidence="2">Uncharacterized protein</fullName>
    </submittedName>
</protein>
<evidence type="ECO:0000313" key="3">
    <source>
        <dbReference type="Proteomes" id="UP001642484"/>
    </source>
</evidence>
<accession>A0ABP0NGQ1</accession>
<organism evidence="2 3">
    <name type="scientific">Durusdinium trenchii</name>
    <dbReference type="NCBI Taxonomy" id="1381693"/>
    <lineage>
        <taxon>Eukaryota</taxon>
        <taxon>Sar</taxon>
        <taxon>Alveolata</taxon>
        <taxon>Dinophyceae</taxon>
        <taxon>Suessiales</taxon>
        <taxon>Symbiodiniaceae</taxon>
        <taxon>Durusdinium</taxon>
    </lineage>
</organism>
<evidence type="ECO:0000256" key="1">
    <source>
        <dbReference type="SAM" id="SignalP"/>
    </source>
</evidence>
<reference evidence="2 3" key="1">
    <citation type="submission" date="2024-02" db="EMBL/GenBank/DDBJ databases">
        <authorList>
            <person name="Chen Y."/>
            <person name="Shah S."/>
            <person name="Dougan E. K."/>
            <person name="Thang M."/>
            <person name="Chan C."/>
        </authorList>
    </citation>
    <scope>NUCLEOTIDE SEQUENCE [LARGE SCALE GENOMIC DNA]</scope>
</reference>
<gene>
    <name evidence="2" type="ORF">CCMP2556_LOCUS30964</name>
</gene>
<comment type="caution">
    <text evidence="2">The sequence shown here is derived from an EMBL/GenBank/DDBJ whole genome shotgun (WGS) entry which is preliminary data.</text>
</comment>
<keyword evidence="1" id="KW-0732">Signal</keyword>
<proteinExistence type="predicted"/>
<keyword evidence="3" id="KW-1185">Reference proteome</keyword>
<feature type="signal peptide" evidence="1">
    <location>
        <begin position="1"/>
        <end position="26"/>
    </location>
</feature>
<feature type="chain" id="PRO_5045159598" evidence="1">
    <location>
        <begin position="27"/>
        <end position="202"/>
    </location>
</feature>
<sequence>MRRPTCRRPMVLFMMALLLVLTCVCCCEVYSCCACCCGHRRKSAIPEEEQLRSGKEELEELLKKKSINFVADQWSDAAPKAEIEEKIQRSWDVSYIAENFELIEEVVRIMKEYPGLKLHVKGCTTSKMAEKDLYIVRSAFGKDFSEDFPWAVMDLEMAYAQGRVLSLKRILGDLGISHKRIRTSYELTKERKIVLELEVQEV</sequence>
<dbReference type="EMBL" id="CAXAMN010021740">
    <property type="protein sequence ID" value="CAK9062951.1"/>
    <property type="molecule type" value="Genomic_DNA"/>
</dbReference>
<dbReference type="Proteomes" id="UP001642484">
    <property type="component" value="Unassembled WGS sequence"/>
</dbReference>
<name>A0ABP0NGQ1_9DINO</name>
<evidence type="ECO:0000313" key="2">
    <source>
        <dbReference type="EMBL" id="CAK9062951.1"/>
    </source>
</evidence>